<dbReference type="InterPro" id="IPR029021">
    <property type="entry name" value="Prot-tyrosine_phosphatase-like"/>
</dbReference>
<feature type="signal peptide" evidence="2">
    <location>
        <begin position="1"/>
        <end position="21"/>
    </location>
</feature>
<evidence type="ECO:0000259" key="3">
    <source>
        <dbReference type="PROSITE" id="PS50056"/>
    </source>
</evidence>
<sequence length="348" mass="39360">MKHARLIRSTLVGIAALLAFAGCGKSERAEKQTAADVFSIEREARGKRAFLVVNAPAKWSIYAGDSVEKIDMTAPLLEGTQTGRVELPLKNANHAFFRVKSTLGETVLAERHLPMSGGYNFRDLGGYKTVDGKRVRWGRVFRTDDLNKLTTEDLAYLASVPITSIVDFRSESEIKAAPDLPAPSVRHQYAYSITPGNLTSADDLNQFTKKQTEEFMIEMNRLFVTDERIIELYRKFFKLLQDEGKLPLMFHCSAGKDRTGMGAALFLASLGVDEKIIFEDYLLSNRYLAGKYEPLIKKNPQLEPLYRVSPEFLRAGFEQMKKDHGSVENYLRKVLQVDLEKMRSLYLD</sequence>
<keyword evidence="2" id="KW-0732">Signal</keyword>
<dbReference type="RefSeq" id="WP_152032876.1">
    <property type="nucleotide sequence ID" value="NZ_CP023004.1"/>
</dbReference>
<dbReference type="Gene3D" id="3.90.190.10">
    <property type="entry name" value="Protein tyrosine phosphatase superfamily"/>
    <property type="match status" value="1"/>
</dbReference>
<gene>
    <name evidence="4" type="ORF">CKA38_13395</name>
</gene>
<dbReference type="PROSITE" id="PS50056">
    <property type="entry name" value="TYR_PHOSPHATASE_2"/>
    <property type="match status" value="1"/>
</dbReference>
<organism evidence="4 5">
    <name type="scientific">Ereboglobus luteus</name>
    <dbReference type="NCBI Taxonomy" id="1796921"/>
    <lineage>
        <taxon>Bacteria</taxon>
        <taxon>Pseudomonadati</taxon>
        <taxon>Verrucomicrobiota</taxon>
        <taxon>Opitutia</taxon>
        <taxon>Opitutales</taxon>
        <taxon>Opitutaceae</taxon>
        <taxon>Ereboglobus</taxon>
    </lineage>
</organism>
<feature type="domain" description="Tyrosine specific protein phosphatases" evidence="3">
    <location>
        <begin position="227"/>
        <end position="273"/>
    </location>
</feature>
<name>A0A2U8E5A6_9BACT</name>
<dbReference type="PANTHER" id="PTHR31126">
    <property type="entry name" value="TYROSINE-PROTEIN PHOSPHATASE"/>
    <property type="match status" value="1"/>
</dbReference>
<evidence type="ECO:0000256" key="1">
    <source>
        <dbReference type="ARBA" id="ARBA00009580"/>
    </source>
</evidence>
<dbReference type="PANTHER" id="PTHR31126:SF1">
    <property type="entry name" value="TYROSINE SPECIFIC PROTEIN PHOSPHATASES DOMAIN-CONTAINING PROTEIN"/>
    <property type="match status" value="1"/>
</dbReference>
<dbReference type="GO" id="GO:0004721">
    <property type="term" value="F:phosphoprotein phosphatase activity"/>
    <property type="evidence" value="ECO:0007669"/>
    <property type="project" value="InterPro"/>
</dbReference>
<feature type="chain" id="PRO_5015971385" description="Tyrosine specific protein phosphatases domain-containing protein" evidence="2">
    <location>
        <begin position="22"/>
        <end position="348"/>
    </location>
</feature>
<protein>
    <recommendedName>
        <fullName evidence="3">Tyrosine specific protein phosphatases domain-containing protein</fullName>
    </recommendedName>
</protein>
<proteinExistence type="inferred from homology"/>
<dbReference type="EMBL" id="CP023004">
    <property type="protein sequence ID" value="AWI10118.1"/>
    <property type="molecule type" value="Genomic_DNA"/>
</dbReference>
<dbReference type="Pfam" id="PF13350">
    <property type="entry name" value="Y_phosphatase3"/>
    <property type="match status" value="1"/>
</dbReference>
<dbReference type="KEGG" id="elut:CKA38_13395"/>
<keyword evidence="5" id="KW-1185">Reference proteome</keyword>
<dbReference type="Proteomes" id="UP000244896">
    <property type="component" value="Chromosome"/>
</dbReference>
<dbReference type="AlphaFoldDB" id="A0A2U8E5A6"/>
<accession>A0A2U8E5A6</accession>
<dbReference type="OrthoDB" id="1188001at2"/>
<comment type="similarity">
    <text evidence="1">Belongs to the protein-tyrosine phosphatase family.</text>
</comment>
<dbReference type="InterPro" id="IPR016130">
    <property type="entry name" value="Tyr_Pase_AS"/>
</dbReference>
<dbReference type="SUPFAM" id="SSF52799">
    <property type="entry name" value="(Phosphotyrosine protein) phosphatases II"/>
    <property type="match status" value="1"/>
</dbReference>
<dbReference type="PROSITE" id="PS00383">
    <property type="entry name" value="TYR_PHOSPHATASE_1"/>
    <property type="match status" value="1"/>
</dbReference>
<dbReference type="PROSITE" id="PS51257">
    <property type="entry name" value="PROKAR_LIPOPROTEIN"/>
    <property type="match status" value="1"/>
</dbReference>
<dbReference type="InterPro" id="IPR000387">
    <property type="entry name" value="Tyr_Pase_dom"/>
</dbReference>
<evidence type="ECO:0000256" key="2">
    <source>
        <dbReference type="SAM" id="SignalP"/>
    </source>
</evidence>
<reference evidence="4 5" key="1">
    <citation type="journal article" date="2018" name="Syst. Appl. Microbiol.">
        <title>Ereboglobus luteus gen. nov. sp. nov. from cockroach guts, and new insights into the oxygen relationship of the genera Opitutus and Didymococcus (Verrucomicrobia: Opitutaceae).</title>
        <authorList>
            <person name="Tegtmeier D."/>
            <person name="Belitz A."/>
            <person name="Radek R."/>
            <person name="Heimerl T."/>
            <person name="Brune A."/>
        </authorList>
    </citation>
    <scope>NUCLEOTIDE SEQUENCE [LARGE SCALE GENOMIC DNA]</scope>
    <source>
        <strain evidence="4 5">Ho45</strain>
    </source>
</reference>
<dbReference type="InterPro" id="IPR026893">
    <property type="entry name" value="Tyr/Ser_Pase_IphP-type"/>
</dbReference>
<evidence type="ECO:0000313" key="4">
    <source>
        <dbReference type="EMBL" id="AWI10118.1"/>
    </source>
</evidence>
<evidence type="ECO:0000313" key="5">
    <source>
        <dbReference type="Proteomes" id="UP000244896"/>
    </source>
</evidence>